<organism evidence="1 2">
    <name type="scientific">Nocardia panacis</name>
    <dbReference type="NCBI Taxonomy" id="2340916"/>
    <lineage>
        <taxon>Bacteria</taxon>
        <taxon>Bacillati</taxon>
        <taxon>Actinomycetota</taxon>
        <taxon>Actinomycetes</taxon>
        <taxon>Mycobacteriales</taxon>
        <taxon>Nocardiaceae</taxon>
        <taxon>Nocardia</taxon>
    </lineage>
</organism>
<dbReference type="EMBL" id="QZFU01000028">
    <property type="protein sequence ID" value="RJO72560.1"/>
    <property type="molecule type" value="Genomic_DNA"/>
</dbReference>
<evidence type="ECO:0000313" key="1">
    <source>
        <dbReference type="EMBL" id="RJO72560.1"/>
    </source>
</evidence>
<dbReference type="RefSeq" id="WP_120043086.1">
    <property type="nucleotide sequence ID" value="NZ_QZFU01000028.1"/>
</dbReference>
<accession>A0A3A4K5X3</accession>
<sequence length="388" mass="42937">MTAPLPWYFTESEDGADWVAARREAIDHVLAAIAESPWSPRLVLRGSMLAKAWFGAWAREPGDLDFVVHHRRQRPDEPSAEEMFDDLVSDAVAMSRRPGSTVFIDRRMWRGEIGEDYRYGGLEGTRLILSWHGHGRVGTVQIDFAFDEPLHDPPELTPIPRSSLPGPPMMLLAVTARQSLAWKIAWLVADARSHFNLEADEEDHDAGKPGPLGKDLYDAVLLAERCRLPGNLLDEALRSCHLPALFALGAPLDAIIPVANDVDWHAFAGEHPLLSGAHEQFVWRLVVALAPTFESGPSRLLPLLTEHCRHELPALREVLSCDGMTGLARWFADSRHSVAERIVLVCELFGASCSMSQAADLVARLPADRIPGGHADPRQIARCLARQP</sequence>
<proteinExistence type="predicted"/>
<dbReference type="AlphaFoldDB" id="A0A3A4K5X3"/>
<evidence type="ECO:0008006" key="3">
    <source>
        <dbReference type="Google" id="ProtNLM"/>
    </source>
</evidence>
<dbReference type="Proteomes" id="UP000266677">
    <property type="component" value="Unassembled WGS sequence"/>
</dbReference>
<reference evidence="1 2" key="1">
    <citation type="submission" date="2018-09" db="EMBL/GenBank/DDBJ databases">
        <title>YIM PH21274 draft genome.</title>
        <authorList>
            <person name="Miao C."/>
        </authorList>
    </citation>
    <scope>NUCLEOTIDE SEQUENCE [LARGE SCALE GENOMIC DNA]</scope>
    <source>
        <strain evidence="1 2">YIM PH 21724</strain>
    </source>
</reference>
<dbReference type="Pfam" id="PF08843">
    <property type="entry name" value="AbiEii"/>
    <property type="match status" value="1"/>
</dbReference>
<name>A0A3A4K5X3_9NOCA</name>
<dbReference type="InterPro" id="IPR014942">
    <property type="entry name" value="AbiEii"/>
</dbReference>
<keyword evidence="2" id="KW-1185">Reference proteome</keyword>
<protein>
    <recommendedName>
        <fullName evidence="3">Nucleotidyl transferase AbiEii/AbiGii toxin family protein</fullName>
    </recommendedName>
</protein>
<comment type="caution">
    <text evidence="1">The sequence shown here is derived from an EMBL/GenBank/DDBJ whole genome shotgun (WGS) entry which is preliminary data.</text>
</comment>
<dbReference type="OrthoDB" id="279684at2"/>
<evidence type="ECO:0000313" key="2">
    <source>
        <dbReference type="Proteomes" id="UP000266677"/>
    </source>
</evidence>
<gene>
    <name evidence="1" type="ORF">D5S18_22615</name>
</gene>